<dbReference type="InterPro" id="IPR001647">
    <property type="entry name" value="HTH_TetR"/>
</dbReference>
<dbReference type="EMBL" id="LR131273">
    <property type="protein sequence ID" value="VDR37090.1"/>
    <property type="molecule type" value="Genomic_DNA"/>
</dbReference>
<evidence type="ECO:0000313" key="4">
    <source>
        <dbReference type="EMBL" id="VDR37090.1"/>
    </source>
</evidence>
<dbReference type="Proteomes" id="UP000271626">
    <property type="component" value="Chromosome"/>
</dbReference>
<protein>
    <recommendedName>
        <fullName evidence="3">HTH tetR-type domain-containing protein</fullName>
    </recommendedName>
</protein>
<dbReference type="GO" id="GO:0003677">
    <property type="term" value="F:DNA binding"/>
    <property type="evidence" value="ECO:0007669"/>
    <property type="project" value="UniProtKB-UniRule"/>
</dbReference>
<dbReference type="AlphaFoldDB" id="A0A3P8M9H7"/>
<organism evidence="4 5">
    <name type="scientific">Tsukamurella paurometabola</name>
    <name type="common">Corynebacterium paurometabolum</name>
    <dbReference type="NCBI Taxonomy" id="2061"/>
    <lineage>
        <taxon>Bacteria</taxon>
        <taxon>Bacillati</taxon>
        <taxon>Actinomycetota</taxon>
        <taxon>Actinomycetes</taxon>
        <taxon>Mycobacteriales</taxon>
        <taxon>Tsukamurellaceae</taxon>
        <taxon>Tsukamurella</taxon>
    </lineage>
</organism>
<keyword evidence="1 2" id="KW-0238">DNA-binding</keyword>
<dbReference type="PROSITE" id="PS50977">
    <property type="entry name" value="HTH_TETR_2"/>
    <property type="match status" value="1"/>
</dbReference>
<reference evidence="4 5" key="1">
    <citation type="submission" date="2018-12" db="EMBL/GenBank/DDBJ databases">
        <authorList>
            <consortium name="Pathogen Informatics"/>
        </authorList>
    </citation>
    <scope>NUCLEOTIDE SEQUENCE [LARGE SCALE GENOMIC DNA]</scope>
    <source>
        <strain evidence="4 5">NCTC10741</strain>
    </source>
</reference>
<evidence type="ECO:0000256" key="2">
    <source>
        <dbReference type="PROSITE-ProRule" id="PRU00335"/>
    </source>
</evidence>
<gene>
    <name evidence="4" type="ORF">NCTC10741_00186</name>
</gene>
<dbReference type="RefSeq" id="WP_126194526.1">
    <property type="nucleotide sequence ID" value="NZ_CP085954.1"/>
</dbReference>
<name>A0A3P8M9H7_TSUPA</name>
<evidence type="ECO:0000256" key="1">
    <source>
        <dbReference type="ARBA" id="ARBA00023125"/>
    </source>
</evidence>
<dbReference type="OrthoDB" id="3783612at2"/>
<evidence type="ECO:0000259" key="3">
    <source>
        <dbReference type="PROSITE" id="PS50977"/>
    </source>
</evidence>
<dbReference type="SUPFAM" id="SSF46689">
    <property type="entry name" value="Homeodomain-like"/>
    <property type="match status" value="1"/>
</dbReference>
<evidence type="ECO:0000313" key="5">
    <source>
        <dbReference type="Proteomes" id="UP000271626"/>
    </source>
</evidence>
<dbReference type="InterPro" id="IPR009057">
    <property type="entry name" value="Homeodomain-like_sf"/>
</dbReference>
<dbReference type="PROSITE" id="PS01081">
    <property type="entry name" value="HTH_TETR_1"/>
    <property type="match status" value="1"/>
</dbReference>
<feature type="DNA-binding region" description="H-T-H motif" evidence="2">
    <location>
        <begin position="42"/>
        <end position="61"/>
    </location>
</feature>
<feature type="domain" description="HTH tetR-type" evidence="3">
    <location>
        <begin position="19"/>
        <end position="79"/>
    </location>
</feature>
<accession>A0A3P8M9H7</accession>
<dbReference type="InterPro" id="IPR023772">
    <property type="entry name" value="DNA-bd_HTH_TetR-type_CS"/>
</dbReference>
<proteinExistence type="predicted"/>
<dbReference type="Gene3D" id="1.10.357.10">
    <property type="entry name" value="Tetracycline Repressor, domain 2"/>
    <property type="match status" value="1"/>
</dbReference>
<sequence length="220" mass="23029">MTETEGRRYSGASAAARRDERRGRFLDAALTVVARDGLAAVSARALCAEAGLHARYFREAFASTDEVLDAAFDEFTAAVMRTLADRIASIPPEAEDVVVRRVRAAVHASTAALDDDPRRTALLIAADGHAGLRARLDALVDLLAAAMVAQAEEILDDPAPAADAALAARLLVVGGLRLGIAANAGRIAAPPEQIEDVVVATILANRDFAALLRQVRGVSG</sequence>